<dbReference type="RefSeq" id="WP_103201696.1">
    <property type="nucleotide sequence ID" value="NZ_CVTD020000008.1"/>
</dbReference>
<evidence type="ECO:0000313" key="2">
    <source>
        <dbReference type="Proteomes" id="UP000236497"/>
    </source>
</evidence>
<proteinExistence type="predicted"/>
<keyword evidence="2" id="KW-1185">Reference proteome</keyword>
<sequence>MREISDNIINEIGGGIPVYKDQKIDAERFPLLYDCWKISNDRILYPAYDQIMSEELSAQYYYLLNELMAGEINQDEFIEGLVAQ</sequence>
<protein>
    <submittedName>
        <fullName evidence="1">Uncharacterized protein</fullName>
    </submittedName>
</protein>
<dbReference type="AlphaFoldDB" id="A0A0H5SES2"/>
<gene>
    <name evidence="1" type="ORF">HHT355_0310</name>
</gene>
<accession>A0A0H5SES2</accession>
<reference evidence="1 2" key="1">
    <citation type="submission" date="2015-06" db="EMBL/GenBank/DDBJ databases">
        <authorList>
            <person name="Wibberg Daniel"/>
        </authorList>
    </citation>
    <scope>NUCLEOTIDE SEQUENCE [LARGE SCALE GENOMIC DNA]</scope>
    <source>
        <strain evidence="1 2">T3/55T</strain>
    </source>
</reference>
<name>A0A0H5SES2_HERHM</name>
<evidence type="ECO:0000313" key="1">
    <source>
        <dbReference type="EMBL" id="CRZ33520.1"/>
    </source>
</evidence>
<dbReference type="EMBL" id="CVTD020000008">
    <property type="protein sequence ID" value="CRZ33520.1"/>
    <property type="molecule type" value="Genomic_DNA"/>
</dbReference>
<dbReference type="Proteomes" id="UP000236497">
    <property type="component" value="Unassembled WGS sequence"/>
</dbReference>
<organism evidence="1 2">
    <name type="scientific">Herbinix hemicellulosilytica</name>
    <dbReference type="NCBI Taxonomy" id="1564487"/>
    <lineage>
        <taxon>Bacteria</taxon>
        <taxon>Bacillati</taxon>
        <taxon>Bacillota</taxon>
        <taxon>Clostridia</taxon>
        <taxon>Lachnospirales</taxon>
        <taxon>Lachnospiraceae</taxon>
        <taxon>Herbinix</taxon>
    </lineage>
</organism>